<dbReference type="Gene3D" id="3.30.160.60">
    <property type="entry name" value="Classic Zinc Finger"/>
    <property type="match status" value="1"/>
</dbReference>
<evidence type="ECO:0000313" key="6">
    <source>
        <dbReference type="WBParaSite" id="NBR_0001119301-mRNA-1"/>
    </source>
</evidence>
<dbReference type="GO" id="GO:0008270">
    <property type="term" value="F:zinc ion binding"/>
    <property type="evidence" value="ECO:0007669"/>
    <property type="project" value="UniProtKB-KW"/>
</dbReference>
<accession>A0A158R047</accession>
<feature type="domain" description="C2H2-type" evidence="3">
    <location>
        <begin position="32"/>
        <end position="60"/>
    </location>
</feature>
<dbReference type="STRING" id="27835.A0A158R047"/>
<feature type="region of interest" description="Disordered" evidence="2">
    <location>
        <begin position="108"/>
        <end position="135"/>
    </location>
</feature>
<dbReference type="InterPro" id="IPR013087">
    <property type="entry name" value="Znf_C2H2_type"/>
</dbReference>
<name>A0A158R047_NIPBR</name>
<dbReference type="Proteomes" id="UP000271162">
    <property type="component" value="Unassembled WGS sequence"/>
</dbReference>
<reference evidence="6" key="1">
    <citation type="submission" date="2016-04" db="UniProtKB">
        <authorList>
            <consortium name="WormBaseParasite"/>
        </authorList>
    </citation>
    <scope>IDENTIFICATION</scope>
</reference>
<reference evidence="4 5" key="2">
    <citation type="submission" date="2018-11" db="EMBL/GenBank/DDBJ databases">
        <authorList>
            <consortium name="Pathogen Informatics"/>
        </authorList>
    </citation>
    <scope>NUCLEOTIDE SEQUENCE [LARGE SCALE GENOMIC DNA]</scope>
</reference>
<dbReference type="WBParaSite" id="NBR_0001119301-mRNA-1">
    <property type="protein sequence ID" value="NBR_0001119301-mRNA-1"/>
    <property type="gene ID" value="NBR_0001119301"/>
</dbReference>
<dbReference type="EMBL" id="UYSL01020478">
    <property type="protein sequence ID" value="VDL74783.1"/>
    <property type="molecule type" value="Genomic_DNA"/>
</dbReference>
<keyword evidence="1" id="KW-0479">Metal-binding</keyword>
<evidence type="ECO:0000313" key="5">
    <source>
        <dbReference type="Proteomes" id="UP000271162"/>
    </source>
</evidence>
<dbReference type="AlphaFoldDB" id="A0A158R047"/>
<organism evidence="6">
    <name type="scientific">Nippostrongylus brasiliensis</name>
    <name type="common">Rat hookworm</name>
    <dbReference type="NCBI Taxonomy" id="27835"/>
    <lineage>
        <taxon>Eukaryota</taxon>
        <taxon>Metazoa</taxon>
        <taxon>Ecdysozoa</taxon>
        <taxon>Nematoda</taxon>
        <taxon>Chromadorea</taxon>
        <taxon>Rhabditida</taxon>
        <taxon>Rhabditina</taxon>
        <taxon>Rhabditomorpha</taxon>
        <taxon>Strongyloidea</taxon>
        <taxon>Heligmosomidae</taxon>
        <taxon>Nippostrongylus</taxon>
    </lineage>
</organism>
<feature type="region of interest" description="Disordered" evidence="2">
    <location>
        <begin position="182"/>
        <end position="205"/>
    </location>
</feature>
<dbReference type="PROSITE" id="PS50157">
    <property type="entry name" value="ZINC_FINGER_C2H2_2"/>
    <property type="match status" value="1"/>
</dbReference>
<keyword evidence="5" id="KW-1185">Reference proteome</keyword>
<evidence type="ECO:0000313" key="4">
    <source>
        <dbReference type="EMBL" id="VDL74783.1"/>
    </source>
</evidence>
<evidence type="ECO:0000256" key="1">
    <source>
        <dbReference type="PROSITE-ProRule" id="PRU00042"/>
    </source>
</evidence>
<gene>
    <name evidence="4" type="ORF">NBR_LOCUS11194</name>
</gene>
<keyword evidence="1" id="KW-0862">Zinc</keyword>
<protein>
    <submittedName>
        <fullName evidence="6">C2H2-type domain-containing protein</fullName>
    </submittedName>
</protein>
<evidence type="ECO:0000259" key="3">
    <source>
        <dbReference type="PROSITE" id="PS50157"/>
    </source>
</evidence>
<sequence length="306" mass="34205">MPYRAELKRPDLKGNETLRSHMFRIHSISRMFMCRCCNWAFSDKTSLHIHMQSMLRNGTPGEVAILARSSTEDGTGAVVEDSPGSSPSYSAKNLLQHQFVGHDAIDATTTTSSNLNNNNNNNNGNNNNNNTKAANNNSNCVKSIFPMIMRKDNLLTTQMKKDYNRSLEDSDYDVLKITMSESDMHEEEIESRQNTTEEPSCKQPYCNEDLEKSEQSCSNSATENVQIQTTKPECSDCQRDVLERRPTSIDENRSGASGDHSQLAIPPVPAAVFNPNLPPALLFMHNPAVKFFLHSLVQSQLSRPSC</sequence>
<keyword evidence="1" id="KW-0863">Zinc-finger</keyword>
<proteinExistence type="predicted"/>
<evidence type="ECO:0000256" key="2">
    <source>
        <dbReference type="SAM" id="MobiDB-lite"/>
    </source>
</evidence>